<proteinExistence type="inferred from homology"/>
<comment type="cofactor">
    <cofactor evidence="1 3">
        <name>pyridoxal 5'-phosphate</name>
        <dbReference type="ChEBI" id="CHEBI:597326"/>
    </cofactor>
</comment>
<keyword evidence="2" id="KW-0663">Pyridoxal phosphate</keyword>
<dbReference type="Gene3D" id="3.40.640.10">
    <property type="entry name" value="Type I PLP-dependent aspartate aminotransferase-like (Major domain)"/>
    <property type="match status" value="1"/>
</dbReference>
<keyword evidence="3" id="KW-0032">Aminotransferase</keyword>
<dbReference type="InterPro" id="IPR015422">
    <property type="entry name" value="PyrdxlP-dep_Trfase_small"/>
</dbReference>
<protein>
    <recommendedName>
        <fullName evidence="3">Aminotransferase</fullName>
        <ecNumber evidence="3">2.6.1.-</ecNumber>
    </recommendedName>
</protein>
<dbReference type="EMBL" id="BJVC01000003">
    <property type="protein sequence ID" value="GEL02557.1"/>
    <property type="molecule type" value="Genomic_DNA"/>
</dbReference>
<dbReference type="CDD" id="cd00609">
    <property type="entry name" value="AAT_like"/>
    <property type="match status" value="1"/>
</dbReference>
<dbReference type="RefSeq" id="WP_186807734.1">
    <property type="nucleotide sequence ID" value="NZ_BJVC01000003.1"/>
</dbReference>
<feature type="domain" description="Aminotransferase class I/classII large" evidence="5">
    <location>
        <begin position="49"/>
        <end position="339"/>
    </location>
</feature>
<accession>A0A511BQD1</accession>
<keyword evidence="7" id="KW-1185">Reference proteome</keyword>
<dbReference type="PANTHER" id="PTHR42885">
    <property type="entry name" value="HISTIDINOL-PHOSPHATE AMINOTRANSFERASE-RELATED"/>
    <property type="match status" value="1"/>
</dbReference>
<reference evidence="6 7" key="1">
    <citation type="submission" date="2019-07" db="EMBL/GenBank/DDBJ databases">
        <title>Whole genome shotgun sequence of Swaminathania salitolerans NBRC 104436.</title>
        <authorList>
            <person name="Hosoyama A."/>
            <person name="Uohara A."/>
            <person name="Ohji S."/>
            <person name="Ichikawa N."/>
        </authorList>
    </citation>
    <scope>NUCLEOTIDE SEQUENCE [LARGE SCALE GENOMIC DNA]</scope>
    <source>
        <strain evidence="6 7">NBRC 104436</strain>
    </source>
</reference>
<evidence type="ECO:0000313" key="7">
    <source>
        <dbReference type="Proteomes" id="UP000321405"/>
    </source>
</evidence>
<comment type="similarity">
    <text evidence="3">Belongs to the class-I pyridoxal-phosphate-dependent aminotransferase family.</text>
</comment>
<feature type="region of interest" description="Disordered" evidence="4">
    <location>
        <begin position="294"/>
        <end position="315"/>
    </location>
</feature>
<dbReference type="Pfam" id="PF00155">
    <property type="entry name" value="Aminotran_1_2"/>
    <property type="match status" value="1"/>
</dbReference>
<dbReference type="GO" id="GO:0008483">
    <property type="term" value="F:transaminase activity"/>
    <property type="evidence" value="ECO:0007669"/>
    <property type="project" value="UniProtKB-KW"/>
</dbReference>
<dbReference type="InterPro" id="IPR004839">
    <property type="entry name" value="Aminotransferase_I/II_large"/>
</dbReference>
<dbReference type="InterPro" id="IPR004838">
    <property type="entry name" value="NHTrfase_class1_PyrdxlP-BS"/>
</dbReference>
<sequence length="366" mass="39005">MTPWPVHGGRLSDLARFYPQAPQPWIDLSTGINPHAYPFSPLPSSAFRRLPDPREEARLIGEAARCYGVEPSCVLAGPGTQCLIGMLARILAENPASRMIRIVEPTYSGHAEAWRAAGARVAALAWGDDLSPGEKGAITVLCSPNNPTGHALDLSAVRTLADAHGRLDGLLIVDEAFADFEPQSAASLLPHPALIVCRSFGKAYGLAGLRLGFLLGSHPAIGVLRRMMGPWAVNTPACLIASEALADTAWRETMKRRVETEMTALCAVMRAAGLVHIGGTSLFALFRCTDAPGGMRPETHDETSGKTAGKTTGETTAETSGAAFRLWSHLASAGILVRRFAWDETVLRFGLPEDAAALDRLRVALG</sequence>
<dbReference type="InterPro" id="IPR015421">
    <property type="entry name" value="PyrdxlP-dep_Trfase_major"/>
</dbReference>
<keyword evidence="3" id="KW-0808">Transferase</keyword>
<name>A0A511BQD1_9PROT</name>
<evidence type="ECO:0000256" key="4">
    <source>
        <dbReference type="SAM" id="MobiDB-lite"/>
    </source>
</evidence>
<dbReference type="AlphaFoldDB" id="A0A511BQD1"/>
<evidence type="ECO:0000256" key="3">
    <source>
        <dbReference type="RuleBase" id="RU000481"/>
    </source>
</evidence>
<dbReference type="EC" id="2.6.1.-" evidence="3"/>
<dbReference type="GO" id="GO:0030170">
    <property type="term" value="F:pyridoxal phosphate binding"/>
    <property type="evidence" value="ECO:0007669"/>
    <property type="project" value="InterPro"/>
</dbReference>
<dbReference type="InterPro" id="IPR015424">
    <property type="entry name" value="PyrdxlP-dep_Trfase"/>
</dbReference>
<evidence type="ECO:0000259" key="5">
    <source>
        <dbReference type="Pfam" id="PF00155"/>
    </source>
</evidence>
<dbReference type="PROSITE" id="PS00105">
    <property type="entry name" value="AA_TRANSFER_CLASS_1"/>
    <property type="match status" value="1"/>
</dbReference>
<dbReference type="Gene3D" id="3.90.1150.10">
    <property type="entry name" value="Aspartate Aminotransferase, domain 1"/>
    <property type="match status" value="1"/>
</dbReference>
<evidence type="ECO:0000313" key="6">
    <source>
        <dbReference type="EMBL" id="GEL02557.1"/>
    </source>
</evidence>
<evidence type="ECO:0000256" key="1">
    <source>
        <dbReference type="ARBA" id="ARBA00001933"/>
    </source>
</evidence>
<dbReference type="SUPFAM" id="SSF53383">
    <property type="entry name" value="PLP-dependent transferases"/>
    <property type="match status" value="1"/>
</dbReference>
<gene>
    <name evidence="6" type="primary">cobC</name>
    <name evidence="6" type="ORF">SSA02_17200</name>
</gene>
<organism evidence="6 7">
    <name type="scientific">Swaminathania salitolerans</name>
    <dbReference type="NCBI Taxonomy" id="182838"/>
    <lineage>
        <taxon>Bacteria</taxon>
        <taxon>Pseudomonadati</taxon>
        <taxon>Pseudomonadota</taxon>
        <taxon>Alphaproteobacteria</taxon>
        <taxon>Acetobacterales</taxon>
        <taxon>Acetobacteraceae</taxon>
        <taxon>Swaminathania</taxon>
    </lineage>
</organism>
<dbReference type="Proteomes" id="UP000321405">
    <property type="component" value="Unassembled WGS sequence"/>
</dbReference>
<dbReference type="PANTHER" id="PTHR42885:SF1">
    <property type="entry name" value="THREONINE-PHOSPHATE DECARBOXYLASE"/>
    <property type="match status" value="1"/>
</dbReference>
<evidence type="ECO:0000256" key="2">
    <source>
        <dbReference type="ARBA" id="ARBA00022898"/>
    </source>
</evidence>
<feature type="compositionally biased region" description="Low complexity" evidence="4">
    <location>
        <begin position="305"/>
        <end position="315"/>
    </location>
</feature>
<comment type="caution">
    <text evidence="6">The sequence shown here is derived from an EMBL/GenBank/DDBJ whole genome shotgun (WGS) entry which is preliminary data.</text>
</comment>